<dbReference type="SUPFAM" id="SSF53822">
    <property type="entry name" value="Periplasmic binding protein-like I"/>
    <property type="match status" value="1"/>
</dbReference>
<protein>
    <submittedName>
        <fullName evidence="2">ABC transporter substrate-binding protein</fullName>
    </submittedName>
</protein>
<gene>
    <name evidence="2" type="ORF">ACFSYJ_10035</name>
</gene>
<accession>A0ABW5GH94</accession>
<dbReference type="RefSeq" id="WP_345387052.1">
    <property type="nucleotide sequence ID" value="NZ_BAABHG010000002.1"/>
</dbReference>
<evidence type="ECO:0000256" key="1">
    <source>
        <dbReference type="SAM" id="Phobius"/>
    </source>
</evidence>
<comment type="caution">
    <text evidence="2">The sequence shown here is derived from an EMBL/GenBank/DDBJ whole genome shotgun (WGS) entry which is preliminary data.</text>
</comment>
<name>A0ABW5GH94_9PSEU</name>
<keyword evidence="3" id="KW-1185">Reference proteome</keyword>
<reference evidence="3" key="1">
    <citation type="journal article" date="2019" name="Int. J. Syst. Evol. Microbiol.">
        <title>The Global Catalogue of Microorganisms (GCM) 10K type strain sequencing project: providing services to taxonomists for standard genome sequencing and annotation.</title>
        <authorList>
            <consortium name="The Broad Institute Genomics Platform"/>
            <consortium name="The Broad Institute Genome Sequencing Center for Infectious Disease"/>
            <person name="Wu L."/>
            <person name="Ma J."/>
        </authorList>
    </citation>
    <scope>NUCLEOTIDE SEQUENCE [LARGE SCALE GENOMIC DNA]</scope>
    <source>
        <strain evidence="3">CGMCC 4.7643</strain>
    </source>
</reference>
<evidence type="ECO:0000313" key="2">
    <source>
        <dbReference type="EMBL" id="MFD2458944.1"/>
    </source>
</evidence>
<dbReference type="Proteomes" id="UP001597419">
    <property type="component" value="Unassembled WGS sequence"/>
</dbReference>
<keyword evidence="1" id="KW-1133">Transmembrane helix</keyword>
<feature type="transmembrane region" description="Helical" evidence="1">
    <location>
        <begin position="35"/>
        <end position="56"/>
    </location>
</feature>
<dbReference type="EMBL" id="JBHUKU010000004">
    <property type="protein sequence ID" value="MFD2458944.1"/>
    <property type="molecule type" value="Genomic_DNA"/>
</dbReference>
<organism evidence="2 3">
    <name type="scientific">Amycolatopsis samaneae</name>
    <dbReference type="NCBI Taxonomy" id="664691"/>
    <lineage>
        <taxon>Bacteria</taxon>
        <taxon>Bacillati</taxon>
        <taxon>Actinomycetota</taxon>
        <taxon>Actinomycetes</taxon>
        <taxon>Pseudonocardiales</taxon>
        <taxon>Pseudonocardiaceae</taxon>
        <taxon>Amycolatopsis</taxon>
    </lineage>
</organism>
<evidence type="ECO:0000313" key="3">
    <source>
        <dbReference type="Proteomes" id="UP001597419"/>
    </source>
</evidence>
<sequence>MPEDHDLFGPEDGEIVPPAPPGPLPRIRIWVRDHVRLVSLVTVVIVAAGALTAVFWPDNACGGGDSGVRKLDGECVGVTDGTYVFHDSYTDVQAKIAAENASVAGSGRTVTIAVLDPLTVNDTSAVTLDQIRTELEGAYTAQYRINHTAAVGDQRPLVKLALANWGSHELHWQTVVEQLEGMVHDPDPLVAVVGLRLSTVQTEQAAKHLAQHDIPMVSSIATADQLNYGAIRGFLRASPANAEYVTALQGYLRHHPGLDSAMLVYDANSDINNDPGTASGADLFTRSLRDDVNRAFAPLLKYPAQNFVGLSGPTGAAPDLFTNITTNICAVKPKVVFYAGRVVDFTGFLQSLHNRVCPNSPLTAVVSGADFGSLQLRTKEAELREKNISVVYATEADPRGWLQGATGTPPFFKEFHDQFGRLGFPAADLDDGGAISVHDSLLIAAKAARLSTRSHPGHAVPSHSDVLNQMLNLNSLDEVPGASGQLSFSFRGAESGNPGNKPIPVIEVPSAAAAQTAEVYHTK</sequence>
<dbReference type="Gene3D" id="3.40.50.2300">
    <property type="match status" value="2"/>
</dbReference>
<proteinExistence type="predicted"/>
<keyword evidence="1" id="KW-0472">Membrane</keyword>
<dbReference type="InterPro" id="IPR028082">
    <property type="entry name" value="Peripla_BP_I"/>
</dbReference>
<keyword evidence="1" id="KW-0812">Transmembrane</keyword>